<dbReference type="Proteomes" id="UP000320496">
    <property type="component" value="Chromosome"/>
</dbReference>
<feature type="transmembrane region" description="Helical" evidence="2">
    <location>
        <begin position="189"/>
        <end position="210"/>
    </location>
</feature>
<dbReference type="EMBL" id="CP036275">
    <property type="protein sequence ID" value="QDU36674.1"/>
    <property type="molecule type" value="Genomic_DNA"/>
</dbReference>
<keyword evidence="2" id="KW-0472">Membrane</keyword>
<protein>
    <submittedName>
        <fullName evidence="3">Uncharacterized protein</fullName>
    </submittedName>
</protein>
<evidence type="ECO:0000313" key="3">
    <source>
        <dbReference type="EMBL" id="QDU36674.1"/>
    </source>
</evidence>
<organism evidence="3 4">
    <name type="scientific">Maioricimonas rarisocia</name>
    <dbReference type="NCBI Taxonomy" id="2528026"/>
    <lineage>
        <taxon>Bacteria</taxon>
        <taxon>Pseudomonadati</taxon>
        <taxon>Planctomycetota</taxon>
        <taxon>Planctomycetia</taxon>
        <taxon>Planctomycetales</taxon>
        <taxon>Planctomycetaceae</taxon>
        <taxon>Maioricimonas</taxon>
    </lineage>
</organism>
<name>A0A517Z2G8_9PLAN</name>
<feature type="region of interest" description="Disordered" evidence="1">
    <location>
        <begin position="45"/>
        <end position="82"/>
    </location>
</feature>
<proteinExistence type="predicted"/>
<gene>
    <name evidence="3" type="ORF">Mal4_09620</name>
</gene>
<reference evidence="3 4" key="1">
    <citation type="submission" date="2019-02" db="EMBL/GenBank/DDBJ databases">
        <title>Deep-cultivation of Planctomycetes and their phenomic and genomic characterization uncovers novel biology.</title>
        <authorList>
            <person name="Wiegand S."/>
            <person name="Jogler M."/>
            <person name="Boedeker C."/>
            <person name="Pinto D."/>
            <person name="Vollmers J."/>
            <person name="Rivas-Marin E."/>
            <person name="Kohn T."/>
            <person name="Peeters S.H."/>
            <person name="Heuer A."/>
            <person name="Rast P."/>
            <person name="Oberbeckmann S."/>
            <person name="Bunk B."/>
            <person name="Jeske O."/>
            <person name="Meyerdierks A."/>
            <person name="Storesund J.E."/>
            <person name="Kallscheuer N."/>
            <person name="Luecker S."/>
            <person name="Lage O.M."/>
            <person name="Pohl T."/>
            <person name="Merkel B.J."/>
            <person name="Hornburger P."/>
            <person name="Mueller R.-W."/>
            <person name="Bruemmer F."/>
            <person name="Labrenz M."/>
            <person name="Spormann A.M."/>
            <person name="Op den Camp H."/>
            <person name="Overmann J."/>
            <person name="Amann R."/>
            <person name="Jetten M.S.M."/>
            <person name="Mascher T."/>
            <person name="Medema M.H."/>
            <person name="Devos D.P."/>
            <person name="Kaster A.-K."/>
            <person name="Ovreas L."/>
            <person name="Rohde M."/>
            <person name="Galperin M.Y."/>
            <person name="Jogler C."/>
        </authorList>
    </citation>
    <scope>NUCLEOTIDE SEQUENCE [LARGE SCALE GENOMIC DNA]</scope>
    <source>
        <strain evidence="3 4">Mal4</strain>
    </source>
</reference>
<dbReference type="AlphaFoldDB" id="A0A517Z2G8"/>
<dbReference type="OrthoDB" id="278173at2"/>
<feature type="transmembrane region" description="Helical" evidence="2">
    <location>
        <begin position="302"/>
        <end position="333"/>
    </location>
</feature>
<keyword evidence="2" id="KW-1133">Transmembrane helix</keyword>
<keyword evidence="2" id="KW-0812">Transmembrane</keyword>
<keyword evidence="4" id="KW-1185">Reference proteome</keyword>
<evidence type="ECO:0000256" key="2">
    <source>
        <dbReference type="SAM" id="Phobius"/>
    </source>
</evidence>
<feature type="transmembrane region" description="Helical" evidence="2">
    <location>
        <begin position="150"/>
        <end position="183"/>
    </location>
</feature>
<sequence>MSIEFVCPHCEYLLRTAADKAGMRAECPACGDPLWIPYPEELPSGGHAAAAASVEDDAWEPDSRDRYDQRRESFDDPAEDVETFDEIEDVDPEDWAEPLDADEVASEAMHEALSKNDSREWHREGELWAPRLVDPGEILTRTFELFGRNFGLLVTAGAVELVIGIVAIVVVAVPALLTAAMLWDGTPVALFVAAIVWICGFAVATSWLAVGHFRFYLKLARGEEATLADLLQAGPIAGRMTALNILFGILTIVGLMMCVIPGLFVMLVYWPYGRLLVERNLPGFTAFEASRGVTRGHLATSLVLVFTAIGATVACNVIPLGVVISVPFIGLLFSVAYLRMTRQPVGLD</sequence>
<evidence type="ECO:0000313" key="4">
    <source>
        <dbReference type="Proteomes" id="UP000320496"/>
    </source>
</evidence>
<feature type="transmembrane region" description="Helical" evidence="2">
    <location>
        <begin position="245"/>
        <end position="272"/>
    </location>
</feature>
<accession>A0A517Z2G8</accession>
<dbReference type="RefSeq" id="WP_145367311.1">
    <property type="nucleotide sequence ID" value="NZ_CP036275.1"/>
</dbReference>
<dbReference type="KEGG" id="mri:Mal4_09620"/>
<evidence type="ECO:0000256" key="1">
    <source>
        <dbReference type="SAM" id="MobiDB-lite"/>
    </source>
</evidence>
<feature type="compositionally biased region" description="Basic and acidic residues" evidence="1">
    <location>
        <begin position="61"/>
        <end position="74"/>
    </location>
</feature>